<feature type="region of interest" description="Disordered" evidence="1">
    <location>
        <begin position="102"/>
        <end position="131"/>
    </location>
</feature>
<sequence>MTAIAITAAAYAPAARRVMPVAAGPMAAAAKPAAPAVELHQEIVSPMAEIIVQANASTRADNDRYDNRVTGATENVRSFDRMENITKGFEHLREIFQNLQEESARAAEASPMADGQSTMALPDGATLDMKV</sequence>
<name>A0ABV3LAA8_9RHOB</name>
<reference evidence="2 3" key="1">
    <citation type="submission" date="2024-07" db="EMBL/GenBank/DDBJ databases">
        <authorList>
            <person name="Kang M."/>
        </authorList>
    </citation>
    <scope>NUCLEOTIDE SEQUENCE [LARGE SCALE GENOMIC DNA]</scope>
    <source>
        <strain evidence="2 3">DFM31</strain>
    </source>
</reference>
<organism evidence="2 3">
    <name type="scientific">Meridianimarinicoccus marinus</name>
    <dbReference type="NCBI Taxonomy" id="3231483"/>
    <lineage>
        <taxon>Bacteria</taxon>
        <taxon>Pseudomonadati</taxon>
        <taxon>Pseudomonadota</taxon>
        <taxon>Alphaproteobacteria</taxon>
        <taxon>Rhodobacterales</taxon>
        <taxon>Paracoccaceae</taxon>
        <taxon>Meridianimarinicoccus</taxon>
    </lineage>
</organism>
<dbReference type="Proteomes" id="UP001553161">
    <property type="component" value="Unassembled WGS sequence"/>
</dbReference>
<dbReference type="EMBL" id="JBFBVU010000030">
    <property type="protein sequence ID" value="MEV8468500.1"/>
    <property type="molecule type" value="Genomic_DNA"/>
</dbReference>
<proteinExistence type="predicted"/>
<keyword evidence="3" id="KW-1185">Reference proteome</keyword>
<evidence type="ECO:0000313" key="3">
    <source>
        <dbReference type="Proteomes" id="UP001553161"/>
    </source>
</evidence>
<accession>A0ABV3LAA8</accession>
<comment type="caution">
    <text evidence="2">The sequence shown here is derived from an EMBL/GenBank/DDBJ whole genome shotgun (WGS) entry which is preliminary data.</text>
</comment>
<evidence type="ECO:0000256" key="1">
    <source>
        <dbReference type="SAM" id="MobiDB-lite"/>
    </source>
</evidence>
<evidence type="ECO:0000313" key="2">
    <source>
        <dbReference type="EMBL" id="MEV8468500.1"/>
    </source>
</evidence>
<dbReference type="RefSeq" id="WP_366194454.1">
    <property type="nucleotide sequence ID" value="NZ_JBFBVU010000030.1"/>
</dbReference>
<protein>
    <submittedName>
        <fullName evidence="2">Uncharacterized protein</fullName>
    </submittedName>
</protein>
<gene>
    <name evidence="2" type="ORF">AB0T83_17120</name>
</gene>